<evidence type="ECO:0000313" key="2">
    <source>
        <dbReference type="Proteomes" id="UP001165341"/>
    </source>
</evidence>
<name>A0AA41R2T1_9MICO</name>
<reference evidence="1" key="1">
    <citation type="submission" date="2022-03" db="EMBL/GenBank/DDBJ databases">
        <title>Cryobacterium sp. nov. strain ZS14-85, isolated from Antarctic soil.</title>
        <authorList>
            <person name="Li J."/>
            <person name="Niu G."/>
        </authorList>
    </citation>
    <scope>NUCLEOTIDE SEQUENCE</scope>
    <source>
        <strain evidence="1">ZS14-85</strain>
    </source>
</reference>
<comment type="caution">
    <text evidence="1">The sequence shown here is derived from an EMBL/GenBank/DDBJ whole genome shotgun (WGS) entry which is preliminary data.</text>
</comment>
<gene>
    <name evidence="1" type="ORF">MQH31_18370</name>
</gene>
<dbReference type="AlphaFoldDB" id="A0AA41R2T1"/>
<dbReference type="EMBL" id="JALGAR010000006">
    <property type="protein sequence ID" value="MCI4659776.1"/>
    <property type="molecule type" value="Genomic_DNA"/>
</dbReference>
<dbReference type="Proteomes" id="UP001165341">
    <property type="component" value="Unassembled WGS sequence"/>
</dbReference>
<keyword evidence="2" id="KW-1185">Reference proteome</keyword>
<organism evidence="1 2">
    <name type="scientific">Cryobacterium zhongshanensis</name>
    <dbReference type="NCBI Taxonomy" id="2928153"/>
    <lineage>
        <taxon>Bacteria</taxon>
        <taxon>Bacillati</taxon>
        <taxon>Actinomycetota</taxon>
        <taxon>Actinomycetes</taxon>
        <taxon>Micrococcales</taxon>
        <taxon>Microbacteriaceae</taxon>
        <taxon>Cryobacterium</taxon>
    </lineage>
</organism>
<dbReference type="RefSeq" id="WP_243013267.1">
    <property type="nucleotide sequence ID" value="NZ_JALGAR010000006.1"/>
</dbReference>
<evidence type="ECO:0000313" key="1">
    <source>
        <dbReference type="EMBL" id="MCI4659776.1"/>
    </source>
</evidence>
<proteinExistence type="predicted"/>
<sequence>MFMNLFEAPEAEAARLAQSPVSSINHTLSTLPVNIDSYLQDLIIQMPRMHPDDTYTVIVVPFEPVKLSAEEIADRDELPRKRHTGWWTCLVVASDHPSYPVGGHRLSVPAAQLVRGTQRTLALTV</sequence>
<protein>
    <submittedName>
        <fullName evidence="1">Uncharacterized protein</fullName>
    </submittedName>
</protein>
<accession>A0AA41R2T1</accession>